<dbReference type="Gene3D" id="2.60.120.620">
    <property type="entry name" value="q2cbj1_9rhob like domain"/>
    <property type="match status" value="1"/>
</dbReference>
<comment type="similarity">
    <text evidence="1">Belongs to the iron/ascorbate-dependent oxidoreductase family.</text>
</comment>
<dbReference type="EMBL" id="JAPUFD010000021">
    <property type="protein sequence ID" value="MDI1492791.1"/>
    <property type="molecule type" value="Genomic_DNA"/>
</dbReference>
<protein>
    <recommendedName>
        <fullName evidence="3">Fe2OG dioxygenase domain-containing protein</fullName>
    </recommendedName>
</protein>
<dbReference type="Proteomes" id="UP001161017">
    <property type="component" value="Unassembled WGS sequence"/>
</dbReference>
<comment type="caution">
    <text evidence="4">The sequence shown here is derived from an EMBL/GenBank/DDBJ whole genome shotgun (WGS) entry which is preliminary data.</text>
</comment>
<dbReference type="InterPro" id="IPR005123">
    <property type="entry name" value="Oxoglu/Fe-dep_dioxygenase_dom"/>
</dbReference>
<keyword evidence="1" id="KW-0560">Oxidoreductase</keyword>
<dbReference type="PANTHER" id="PTHR33099">
    <property type="entry name" value="FE2OG DIOXYGENASE DOMAIN-CONTAINING PROTEIN"/>
    <property type="match status" value="1"/>
</dbReference>
<dbReference type="AlphaFoldDB" id="A0AA43QWU1"/>
<dbReference type="GO" id="GO:0046872">
    <property type="term" value="F:metal ion binding"/>
    <property type="evidence" value="ECO:0007669"/>
    <property type="project" value="UniProtKB-KW"/>
</dbReference>
<gene>
    <name evidence="4" type="ORF">OHK93_004574</name>
</gene>
<accession>A0AA43QWU1</accession>
<feature type="domain" description="Fe2OG dioxygenase" evidence="3">
    <location>
        <begin position="161"/>
        <end position="257"/>
    </location>
</feature>
<organism evidence="4 5">
    <name type="scientific">Ramalina farinacea</name>
    <dbReference type="NCBI Taxonomy" id="258253"/>
    <lineage>
        <taxon>Eukaryota</taxon>
        <taxon>Fungi</taxon>
        <taxon>Dikarya</taxon>
        <taxon>Ascomycota</taxon>
        <taxon>Pezizomycotina</taxon>
        <taxon>Lecanoromycetes</taxon>
        <taxon>OSLEUM clade</taxon>
        <taxon>Lecanoromycetidae</taxon>
        <taxon>Lecanorales</taxon>
        <taxon>Lecanorineae</taxon>
        <taxon>Ramalinaceae</taxon>
        <taxon>Ramalina</taxon>
    </lineage>
</organism>
<evidence type="ECO:0000313" key="5">
    <source>
        <dbReference type="Proteomes" id="UP001161017"/>
    </source>
</evidence>
<dbReference type="PROSITE" id="PS51471">
    <property type="entry name" value="FE2OG_OXY"/>
    <property type="match status" value="1"/>
</dbReference>
<feature type="compositionally biased region" description="Acidic residues" evidence="2">
    <location>
        <begin position="379"/>
        <end position="404"/>
    </location>
</feature>
<evidence type="ECO:0000256" key="2">
    <source>
        <dbReference type="SAM" id="MobiDB-lite"/>
    </source>
</evidence>
<keyword evidence="5" id="KW-1185">Reference proteome</keyword>
<dbReference type="GO" id="GO:0016491">
    <property type="term" value="F:oxidoreductase activity"/>
    <property type="evidence" value="ECO:0007669"/>
    <property type="project" value="UniProtKB-KW"/>
</dbReference>
<evidence type="ECO:0000259" key="3">
    <source>
        <dbReference type="PROSITE" id="PS51471"/>
    </source>
</evidence>
<sequence length="489" mass="53487">MAPSKSKFDIELLKQLSSAIDGEAVTADFACGGLIPLTAHHDKNIGSMAGLVNPSVTLRWDSSDNQIAVSKVTFPVQSDDEVANAAFNALLDRCQPATFGADGKDVLDETYRKAGKLDNEIFCTDFHPHDYGIVDAVQQILLPSTVPVEKLGLGTGSYGIRAELYKLNVYSAPSGKFHAHVDTPRGPQQFGSLVVCLPYAHEGGTLRVKHRGQTTDFAWGERNSQSVNWAAFFGDCEHEVLEVTKGHRVTLTYNLYRTSTANPARQVADPEHLPLYGKVKTLLENRAFLPGGGTLGFFCNHQYAHTHDAGRKSIPAAFKGVDLAVFTTFHSLGLKPAVRPVLKDDSHQAPVWGGLSVEELFKLKSVNEFNERMKVTCAQEEDEDEEMSNEDEDEDEEMSDEDGYGLDRYGDRTIVGTKMHGIMPNDEYEEDASTYGNQAELDWSFSAATILVVIPPYTERVRRLTRATAGAIAKGSGGVGSSPDPIQIE</sequence>
<name>A0AA43QWU1_9LECA</name>
<evidence type="ECO:0000256" key="1">
    <source>
        <dbReference type="RuleBase" id="RU003682"/>
    </source>
</evidence>
<dbReference type="PANTHER" id="PTHR33099:SF7">
    <property type="entry name" value="MYND-TYPE DOMAIN-CONTAINING PROTEIN"/>
    <property type="match status" value="1"/>
</dbReference>
<feature type="region of interest" description="Disordered" evidence="2">
    <location>
        <begin position="375"/>
        <end position="407"/>
    </location>
</feature>
<reference evidence="4" key="1">
    <citation type="journal article" date="2023" name="Genome Biol. Evol.">
        <title>First Whole Genome Sequence and Flow Cytometry Genome Size Data for the Lichen-Forming Fungus Ramalina farinacea (Ascomycota).</title>
        <authorList>
            <person name="Llewellyn T."/>
            <person name="Mian S."/>
            <person name="Hill R."/>
            <person name="Leitch I.J."/>
            <person name="Gaya E."/>
        </authorList>
    </citation>
    <scope>NUCLEOTIDE SEQUENCE</scope>
    <source>
        <strain evidence="4">LIQ254RAFAR</strain>
    </source>
</reference>
<keyword evidence="1" id="KW-0408">Iron</keyword>
<evidence type="ECO:0000313" key="4">
    <source>
        <dbReference type="EMBL" id="MDI1492791.1"/>
    </source>
</evidence>
<keyword evidence="1" id="KW-0479">Metal-binding</keyword>
<proteinExistence type="inferred from homology"/>